<dbReference type="Pfam" id="PF01936">
    <property type="entry name" value="NYN"/>
    <property type="match status" value="1"/>
</dbReference>
<reference evidence="2" key="1">
    <citation type="submission" date="2020-05" db="EMBL/GenBank/DDBJ databases">
        <authorList>
            <person name="Rincon C."/>
            <person name="Sanders R I."/>
            <person name="Robbins C."/>
            <person name="Chaturvedi A."/>
        </authorList>
    </citation>
    <scope>NUCLEOTIDE SEQUENCE</scope>
    <source>
        <strain evidence="2">CHB12</strain>
    </source>
</reference>
<name>A0A915Z2L4_9GLOM</name>
<accession>A0A915Z2L4</accession>
<sequence>MSWGWYQQFHNQAYTARSKTKSGKLFYNLIHSLVFIKRLSIIKIFAREYKNIFPDASPDDVKQAYEVSQRNDNLGTRSIRRCEGLANNAKLTIDYGRLLEVIQGDRELGQHPILVGYKPPSRDTLWERVRNAGYDIIIFDRWDYHEKDVGNVIGYLIDEVIFTKTPATIALVSGNGDFYWNVKVALERGWNVEIWAWNSGLSFYAKNILPPFLNTTFMPLEEFYRYFSWCYDNVSKVGEMRVLKLADGNANRNWGSNDVMDCFVELNLFGWWHRDRPGILLLYFRNQNEMQNAQAWLSRNHPEIWAGELVTRRRHSRHNNN</sequence>
<dbReference type="OrthoDB" id="5590473at2759"/>
<evidence type="ECO:0000313" key="3">
    <source>
        <dbReference type="Proteomes" id="UP000684084"/>
    </source>
</evidence>
<dbReference type="VEuPathDB" id="FungiDB:RhiirFUN_021312"/>
<gene>
    <name evidence="2" type="ORF">CHRIB12_LOCUS7265</name>
</gene>
<evidence type="ECO:0000313" key="2">
    <source>
        <dbReference type="EMBL" id="CAB5358303.1"/>
    </source>
</evidence>
<evidence type="ECO:0000259" key="1">
    <source>
        <dbReference type="Pfam" id="PF01936"/>
    </source>
</evidence>
<comment type="caution">
    <text evidence="2">The sequence shown here is derived from an EMBL/GenBank/DDBJ whole genome shotgun (WGS) entry which is preliminary data.</text>
</comment>
<dbReference type="Proteomes" id="UP000684084">
    <property type="component" value="Unassembled WGS sequence"/>
</dbReference>
<dbReference type="GO" id="GO:0004540">
    <property type="term" value="F:RNA nuclease activity"/>
    <property type="evidence" value="ECO:0007669"/>
    <property type="project" value="InterPro"/>
</dbReference>
<feature type="domain" description="NYN" evidence="1">
    <location>
        <begin position="92"/>
        <end position="196"/>
    </location>
</feature>
<protein>
    <recommendedName>
        <fullName evidence="1">NYN domain-containing protein</fullName>
    </recommendedName>
</protein>
<dbReference type="InterPro" id="IPR021139">
    <property type="entry name" value="NYN"/>
</dbReference>
<dbReference type="AlphaFoldDB" id="A0A915Z2L4"/>
<organism evidence="2 3">
    <name type="scientific">Rhizophagus irregularis</name>
    <dbReference type="NCBI Taxonomy" id="588596"/>
    <lineage>
        <taxon>Eukaryota</taxon>
        <taxon>Fungi</taxon>
        <taxon>Fungi incertae sedis</taxon>
        <taxon>Mucoromycota</taxon>
        <taxon>Glomeromycotina</taxon>
        <taxon>Glomeromycetes</taxon>
        <taxon>Glomerales</taxon>
        <taxon>Glomeraceae</taxon>
        <taxon>Rhizophagus</taxon>
    </lineage>
</organism>
<proteinExistence type="predicted"/>
<dbReference type="EMBL" id="CAGKOT010000012">
    <property type="protein sequence ID" value="CAB5358303.1"/>
    <property type="molecule type" value="Genomic_DNA"/>
</dbReference>